<keyword evidence="2" id="KW-1185">Reference proteome</keyword>
<reference evidence="1" key="1">
    <citation type="submission" date="2022-10" db="EMBL/GenBank/DDBJ databases">
        <title>Complete Genome of Trichothecium roseum strain YXFP-22015, a Plant Pathogen Isolated from Citrus.</title>
        <authorList>
            <person name="Wang Y."/>
            <person name="Zhu L."/>
        </authorList>
    </citation>
    <scope>NUCLEOTIDE SEQUENCE</scope>
    <source>
        <strain evidence="1">YXFP-22015</strain>
    </source>
</reference>
<dbReference type="Proteomes" id="UP001163324">
    <property type="component" value="Chromosome 9"/>
</dbReference>
<proteinExistence type="predicted"/>
<comment type="caution">
    <text evidence="1">The sequence shown here is derived from an EMBL/GenBank/DDBJ whole genome shotgun (WGS) entry which is preliminary data.</text>
</comment>
<name>A0ACC0UPY8_9HYPO</name>
<evidence type="ECO:0000313" key="2">
    <source>
        <dbReference type="Proteomes" id="UP001163324"/>
    </source>
</evidence>
<sequence length="315" mass="36345">MDTNVHPGSSEHKDDERTASLPIPQQPMQHPPEQHPPEQYPPEQRPPSTAQDGLWPSLGRDIGWQVLQRVCKKRKRVPINDLPQLGIQHCTLSPNGIPADGSQAFFSLLPEETMRQYDREYGLRTMDRVPEVDRETKSDWECAFWLNIYTKCCLEPEHLQVGELSPINKSTWESRYADDYERMGYENKKNIHNHWNAFFVLDQKEFRTPHLLSAIGDDNPLTADALNPSEVFSVVKFCTVSRCKEEYRAHKIIPVAVITMSANQLRLVQGYADPETCTFRLQIGEIRTDPLDDTRWGLHSWILRWLLSTPIGETT</sequence>
<evidence type="ECO:0000313" key="1">
    <source>
        <dbReference type="EMBL" id="KAI9896173.1"/>
    </source>
</evidence>
<accession>A0ACC0UPY8</accession>
<protein>
    <submittedName>
        <fullName evidence="1">Uncharacterized protein</fullName>
    </submittedName>
</protein>
<organism evidence="1 2">
    <name type="scientific">Trichothecium roseum</name>
    <dbReference type="NCBI Taxonomy" id="47278"/>
    <lineage>
        <taxon>Eukaryota</taxon>
        <taxon>Fungi</taxon>
        <taxon>Dikarya</taxon>
        <taxon>Ascomycota</taxon>
        <taxon>Pezizomycotina</taxon>
        <taxon>Sordariomycetes</taxon>
        <taxon>Hypocreomycetidae</taxon>
        <taxon>Hypocreales</taxon>
        <taxon>Hypocreales incertae sedis</taxon>
        <taxon>Trichothecium</taxon>
    </lineage>
</organism>
<gene>
    <name evidence="1" type="ORF">N3K66_008345</name>
</gene>
<dbReference type="EMBL" id="CM047948">
    <property type="protein sequence ID" value="KAI9896173.1"/>
    <property type="molecule type" value="Genomic_DNA"/>
</dbReference>